<dbReference type="InterPro" id="IPR042197">
    <property type="entry name" value="Apaf_helical"/>
</dbReference>
<dbReference type="RefSeq" id="WP_166044556.1">
    <property type="nucleotide sequence ID" value="NZ_JAAMPJ010000001.1"/>
</dbReference>
<dbReference type="SUPFAM" id="SSF48452">
    <property type="entry name" value="TPR-like"/>
    <property type="match status" value="1"/>
</dbReference>
<feature type="domain" description="OmpR/PhoB-type" evidence="7">
    <location>
        <begin position="1"/>
        <end position="91"/>
    </location>
</feature>
<dbReference type="CDD" id="cd00383">
    <property type="entry name" value="trans_reg_C"/>
    <property type="match status" value="1"/>
</dbReference>
<dbReference type="PRINTS" id="PR00364">
    <property type="entry name" value="DISEASERSIST"/>
</dbReference>
<dbReference type="GO" id="GO:0006355">
    <property type="term" value="P:regulation of DNA-templated transcription"/>
    <property type="evidence" value="ECO:0007669"/>
    <property type="project" value="InterPro"/>
</dbReference>
<proteinExistence type="inferred from homology"/>
<evidence type="ECO:0000259" key="7">
    <source>
        <dbReference type="PROSITE" id="PS51755"/>
    </source>
</evidence>
<name>A0A7C9RMC0_9PSEU</name>
<dbReference type="InterPro" id="IPR001867">
    <property type="entry name" value="OmpR/PhoB-type_DNA-bd"/>
</dbReference>
<dbReference type="SUPFAM" id="SSF52540">
    <property type="entry name" value="P-loop containing nucleoside triphosphate hydrolases"/>
    <property type="match status" value="1"/>
</dbReference>
<dbReference type="InterPro" id="IPR011990">
    <property type="entry name" value="TPR-like_helical_dom_sf"/>
</dbReference>
<keyword evidence="4 6" id="KW-0238">DNA-binding</keyword>
<dbReference type="SUPFAM" id="SSF46894">
    <property type="entry name" value="C-terminal effector domain of the bipartite response regulators"/>
    <property type="match status" value="1"/>
</dbReference>
<dbReference type="SMART" id="SM00862">
    <property type="entry name" value="Trans_reg_C"/>
    <property type="match status" value="1"/>
</dbReference>
<dbReference type="GO" id="GO:0043531">
    <property type="term" value="F:ADP binding"/>
    <property type="evidence" value="ECO:0007669"/>
    <property type="project" value="InterPro"/>
</dbReference>
<keyword evidence="9" id="KW-1185">Reference proteome</keyword>
<dbReference type="EMBL" id="JAAMPJ010000001">
    <property type="protein sequence ID" value="NGY58531.1"/>
    <property type="molecule type" value="Genomic_DNA"/>
</dbReference>
<dbReference type="Pfam" id="PF00931">
    <property type="entry name" value="NB-ARC"/>
    <property type="match status" value="1"/>
</dbReference>
<dbReference type="CDD" id="cd02019">
    <property type="entry name" value="NK"/>
    <property type="match status" value="1"/>
</dbReference>
<dbReference type="GO" id="GO:0000160">
    <property type="term" value="P:phosphorelay signal transduction system"/>
    <property type="evidence" value="ECO:0007669"/>
    <property type="project" value="InterPro"/>
</dbReference>
<dbReference type="CDD" id="cd15831">
    <property type="entry name" value="BTAD"/>
    <property type="match status" value="1"/>
</dbReference>
<evidence type="ECO:0000256" key="6">
    <source>
        <dbReference type="PROSITE-ProRule" id="PRU01091"/>
    </source>
</evidence>
<dbReference type="Pfam" id="PF03704">
    <property type="entry name" value="BTAD"/>
    <property type="match status" value="1"/>
</dbReference>
<dbReference type="SMART" id="SM01043">
    <property type="entry name" value="BTAD"/>
    <property type="match status" value="1"/>
</dbReference>
<evidence type="ECO:0000256" key="3">
    <source>
        <dbReference type="ARBA" id="ARBA00023015"/>
    </source>
</evidence>
<keyword evidence="2" id="KW-0677">Repeat</keyword>
<dbReference type="InterPro" id="IPR002182">
    <property type="entry name" value="NB-ARC"/>
</dbReference>
<comment type="caution">
    <text evidence="8">The sequence shown here is derived from an EMBL/GenBank/DDBJ whole genome shotgun (WGS) entry which is preliminary data.</text>
</comment>
<evidence type="ECO:0000256" key="5">
    <source>
        <dbReference type="ARBA" id="ARBA00023163"/>
    </source>
</evidence>
<evidence type="ECO:0000313" key="8">
    <source>
        <dbReference type="EMBL" id="NGY58531.1"/>
    </source>
</evidence>
<evidence type="ECO:0000313" key="9">
    <source>
        <dbReference type="Proteomes" id="UP000481360"/>
    </source>
</evidence>
<dbReference type="PROSITE" id="PS51755">
    <property type="entry name" value="OMPR_PHOB"/>
    <property type="match status" value="1"/>
</dbReference>
<protein>
    <recommendedName>
        <fullName evidence="7">OmpR/PhoB-type domain-containing protein</fullName>
    </recommendedName>
</protein>
<sequence>MEFRILGPLELFDGEQNLALGTPRTRALLAVLLTAPGQLFSIDRLVDELWPEEPPEDARALIHSYISRLRRVLGNASGRLVSRKPGYLVHVDENELDLHRYRQRVAEAQAARTPQDRVELLRLAEKSWHGPPFADVPPTPAIVAAAARLTELRLATLEEQFDAALAAEHDVIAELAELVAAHPLRERFVAQLMRALHQAGRTAEALDACQRTTDRLREELGVDPGPALRDAHLAIIAAPACAGRAPCQLPDDLPPLVGRDDALATGREVLASASPRLAVTGPGGVGKTTFALWLAHRERDRFPDGVVVTRCGSAPVDEAVLTRLLGAFGLQLDRLPATPRERGELFWGLLGTRRALIVLDDVPDESHVRPLLPVAAGCGLVVTSRRRLAGLESLRSLPLDVLPADAAMSLLRTEAGSREIDEDASSIVEVCGGLPLAIKVAGARLRTRPNWKVDDLARRLADTRGRLDWLQLGDLGVRTSLVQSVSCLTDDQQRLLCRLGLLGTGEFAGWVTAALLDRDLGEAERVLDDLVEAHLVEPAGHGVTGPRYRMHDLIGLVAAELADPGDLASITRLRLGWLALAVAADDQLARWFGPDREPAPAWRPPADTIAQVAADPLRWFDEEYDALAAAMRGTDAVPWARLG</sequence>
<reference evidence="8 9" key="1">
    <citation type="submission" date="2020-03" db="EMBL/GenBank/DDBJ databases">
        <title>Isolation and identification of active actinomycetes.</title>
        <authorList>
            <person name="Sun X."/>
        </authorList>
    </citation>
    <scope>NUCLEOTIDE SEQUENCE [LARGE SCALE GENOMIC DNA]</scope>
    <source>
        <strain evidence="8 9">NEAU-D13</strain>
    </source>
</reference>
<dbReference type="GO" id="GO:0003677">
    <property type="term" value="F:DNA binding"/>
    <property type="evidence" value="ECO:0007669"/>
    <property type="project" value="UniProtKB-UniRule"/>
</dbReference>
<dbReference type="Gene3D" id="1.25.40.10">
    <property type="entry name" value="Tetratricopeptide repeat domain"/>
    <property type="match status" value="1"/>
</dbReference>
<keyword evidence="5" id="KW-0804">Transcription</keyword>
<evidence type="ECO:0000256" key="1">
    <source>
        <dbReference type="ARBA" id="ARBA00005820"/>
    </source>
</evidence>
<dbReference type="Gene3D" id="1.10.8.430">
    <property type="entry name" value="Helical domain of apoptotic protease-activating factors"/>
    <property type="match status" value="1"/>
</dbReference>
<dbReference type="InterPro" id="IPR005158">
    <property type="entry name" value="BTAD"/>
</dbReference>
<dbReference type="Proteomes" id="UP000481360">
    <property type="component" value="Unassembled WGS sequence"/>
</dbReference>
<gene>
    <name evidence="8" type="ORF">G7043_06230</name>
</gene>
<evidence type="ECO:0000256" key="4">
    <source>
        <dbReference type="ARBA" id="ARBA00023125"/>
    </source>
</evidence>
<dbReference type="AlphaFoldDB" id="A0A7C9RMC0"/>
<dbReference type="InterPro" id="IPR016032">
    <property type="entry name" value="Sig_transdc_resp-reg_C-effctor"/>
</dbReference>
<dbReference type="InterPro" id="IPR036388">
    <property type="entry name" value="WH-like_DNA-bd_sf"/>
</dbReference>
<dbReference type="PANTHER" id="PTHR35807">
    <property type="entry name" value="TRANSCRIPTIONAL REGULATOR REDD-RELATED"/>
    <property type="match status" value="1"/>
</dbReference>
<evidence type="ECO:0000256" key="2">
    <source>
        <dbReference type="ARBA" id="ARBA00022737"/>
    </source>
</evidence>
<comment type="similarity">
    <text evidence="1">Belongs to the AfsR/DnrI/RedD regulatory family.</text>
</comment>
<dbReference type="Gene3D" id="3.40.50.300">
    <property type="entry name" value="P-loop containing nucleotide triphosphate hydrolases"/>
    <property type="match status" value="1"/>
</dbReference>
<dbReference type="Gene3D" id="1.10.10.10">
    <property type="entry name" value="Winged helix-like DNA-binding domain superfamily/Winged helix DNA-binding domain"/>
    <property type="match status" value="1"/>
</dbReference>
<accession>A0A7C9RMC0</accession>
<feature type="DNA-binding region" description="OmpR/PhoB-type" evidence="6">
    <location>
        <begin position="1"/>
        <end position="91"/>
    </location>
</feature>
<dbReference type="InterPro" id="IPR051677">
    <property type="entry name" value="AfsR-DnrI-RedD_regulator"/>
</dbReference>
<organism evidence="8 9">
    <name type="scientific">Lentzea alba</name>
    <dbReference type="NCBI Taxonomy" id="2714351"/>
    <lineage>
        <taxon>Bacteria</taxon>
        <taxon>Bacillati</taxon>
        <taxon>Actinomycetota</taxon>
        <taxon>Actinomycetes</taxon>
        <taxon>Pseudonocardiales</taxon>
        <taxon>Pseudonocardiaceae</taxon>
        <taxon>Lentzea</taxon>
    </lineage>
</organism>
<dbReference type="Pfam" id="PF00486">
    <property type="entry name" value="Trans_reg_C"/>
    <property type="match status" value="1"/>
</dbReference>
<dbReference type="InterPro" id="IPR027417">
    <property type="entry name" value="P-loop_NTPase"/>
</dbReference>
<keyword evidence="3" id="KW-0805">Transcription regulation</keyword>
<dbReference type="PANTHER" id="PTHR35807:SF1">
    <property type="entry name" value="TRANSCRIPTIONAL REGULATOR REDD"/>
    <property type="match status" value="1"/>
</dbReference>